<proteinExistence type="predicted"/>
<dbReference type="Proteomes" id="UP001060085">
    <property type="component" value="Linkage Group LG03"/>
</dbReference>
<evidence type="ECO:0000313" key="2">
    <source>
        <dbReference type="Proteomes" id="UP001060085"/>
    </source>
</evidence>
<organism evidence="1 2">
    <name type="scientific">Catharanthus roseus</name>
    <name type="common">Madagascar periwinkle</name>
    <name type="synonym">Vinca rosea</name>
    <dbReference type="NCBI Taxonomy" id="4058"/>
    <lineage>
        <taxon>Eukaryota</taxon>
        <taxon>Viridiplantae</taxon>
        <taxon>Streptophyta</taxon>
        <taxon>Embryophyta</taxon>
        <taxon>Tracheophyta</taxon>
        <taxon>Spermatophyta</taxon>
        <taxon>Magnoliopsida</taxon>
        <taxon>eudicotyledons</taxon>
        <taxon>Gunneridae</taxon>
        <taxon>Pentapetalae</taxon>
        <taxon>asterids</taxon>
        <taxon>lamiids</taxon>
        <taxon>Gentianales</taxon>
        <taxon>Apocynaceae</taxon>
        <taxon>Rauvolfioideae</taxon>
        <taxon>Vinceae</taxon>
        <taxon>Catharanthinae</taxon>
        <taxon>Catharanthus</taxon>
    </lineage>
</organism>
<name>A0ACC0BLH1_CATRO</name>
<evidence type="ECO:0000313" key="1">
    <source>
        <dbReference type="EMBL" id="KAI5673438.1"/>
    </source>
</evidence>
<keyword evidence="2" id="KW-1185">Reference proteome</keyword>
<dbReference type="EMBL" id="CM044703">
    <property type="protein sequence ID" value="KAI5673438.1"/>
    <property type="molecule type" value="Genomic_DNA"/>
</dbReference>
<accession>A0ACC0BLH1</accession>
<sequence length="259" mass="29012">MNEPLHLKVHISELSWLDSSLGMLDKDAKTFVTEHLSKVNAEISTTPGPGGLRPPLQRISHHPPLLEKPASSTDKGHLITDLAMEALGFDFEQMTYPFTCHLKKPSSGHLMHGVVAPDDFKHRTGQHRSAPLPPRALAIVALSQITAAASEWTKKPMQGTKRKLDFEGQAILAFLHPLTGPNFRDNLSSVCLRLHEWSKQTLGNFHKLLLEKLKALEVLQKQRGLPCYSSNQELSLIKEIERLQDLKDIYWKTQSSNLG</sequence>
<protein>
    <submittedName>
        <fullName evidence="1">Uncharacterized protein</fullName>
    </submittedName>
</protein>
<reference evidence="2" key="1">
    <citation type="journal article" date="2023" name="Nat. Plants">
        <title>Single-cell RNA sequencing provides a high-resolution roadmap for understanding the multicellular compartmentation of specialized metabolism.</title>
        <authorList>
            <person name="Sun S."/>
            <person name="Shen X."/>
            <person name="Li Y."/>
            <person name="Li Y."/>
            <person name="Wang S."/>
            <person name="Li R."/>
            <person name="Zhang H."/>
            <person name="Shen G."/>
            <person name="Guo B."/>
            <person name="Wei J."/>
            <person name="Xu J."/>
            <person name="St-Pierre B."/>
            <person name="Chen S."/>
            <person name="Sun C."/>
        </authorList>
    </citation>
    <scope>NUCLEOTIDE SEQUENCE [LARGE SCALE GENOMIC DNA]</scope>
</reference>
<gene>
    <name evidence="1" type="ORF">M9H77_13802</name>
</gene>
<comment type="caution">
    <text evidence="1">The sequence shown here is derived from an EMBL/GenBank/DDBJ whole genome shotgun (WGS) entry which is preliminary data.</text>
</comment>